<evidence type="ECO:0000256" key="1">
    <source>
        <dbReference type="ARBA" id="ARBA00000085"/>
    </source>
</evidence>
<dbReference type="Pfam" id="PF13493">
    <property type="entry name" value="DUF4118"/>
    <property type="match status" value="1"/>
</dbReference>
<dbReference type="SMART" id="SM00387">
    <property type="entry name" value="HATPase_c"/>
    <property type="match status" value="1"/>
</dbReference>
<evidence type="ECO:0000256" key="6">
    <source>
        <dbReference type="ARBA" id="ARBA00022692"/>
    </source>
</evidence>
<evidence type="ECO:0000256" key="3">
    <source>
        <dbReference type="ARBA" id="ARBA00012438"/>
    </source>
</evidence>
<evidence type="ECO:0000256" key="7">
    <source>
        <dbReference type="ARBA" id="ARBA00022741"/>
    </source>
</evidence>
<dbReference type="InterPro" id="IPR036097">
    <property type="entry name" value="HisK_dim/P_sf"/>
</dbReference>
<evidence type="ECO:0000256" key="5">
    <source>
        <dbReference type="ARBA" id="ARBA00022679"/>
    </source>
</evidence>
<evidence type="ECO:0000256" key="4">
    <source>
        <dbReference type="ARBA" id="ARBA00022553"/>
    </source>
</evidence>
<evidence type="ECO:0000256" key="11">
    <source>
        <dbReference type="ARBA" id="ARBA00023012"/>
    </source>
</evidence>
<keyword evidence="4" id="KW-0597">Phosphoprotein</keyword>
<gene>
    <name evidence="15" type="ORF">H8B19_08850</name>
</gene>
<dbReference type="PRINTS" id="PR00344">
    <property type="entry name" value="BCTRLSENSOR"/>
</dbReference>
<dbReference type="RefSeq" id="WP_186506462.1">
    <property type="nucleotide sequence ID" value="NZ_JACNEP010000006.1"/>
</dbReference>
<protein>
    <recommendedName>
        <fullName evidence="3">histidine kinase</fullName>
        <ecNumber evidence="3">2.7.13.3</ecNumber>
    </recommendedName>
</protein>
<dbReference type="InterPro" id="IPR038318">
    <property type="entry name" value="KdpD_sf"/>
</dbReference>
<dbReference type="Gene3D" id="1.10.287.130">
    <property type="match status" value="1"/>
</dbReference>
<feature type="transmembrane region" description="Helical" evidence="13">
    <location>
        <begin position="12"/>
        <end position="31"/>
    </location>
</feature>
<keyword evidence="5" id="KW-0808">Transferase</keyword>
<dbReference type="Gene3D" id="3.30.565.10">
    <property type="entry name" value="Histidine kinase-like ATPase, C-terminal domain"/>
    <property type="match status" value="1"/>
</dbReference>
<evidence type="ECO:0000256" key="9">
    <source>
        <dbReference type="ARBA" id="ARBA00022840"/>
    </source>
</evidence>
<dbReference type="CDD" id="cd00075">
    <property type="entry name" value="HATPase"/>
    <property type="match status" value="1"/>
</dbReference>
<evidence type="ECO:0000256" key="10">
    <source>
        <dbReference type="ARBA" id="ARBA00022989"/>
    </source>
</evidence>
<dbReference type="SUPFAM" id="SSF47384">
    <property type="entry name" value="Homodimeric domain of signal transducing histidine kinase"/>
    <property type="match status" value="1"/>
</dbReference>
<comment type="catalytic activity">
    <reaction evidence="1">
        <text>ATP + protein L-histidine = ADP + protein N-phospho-L-histidine.</text>
        <dbReference type="EC" id="2.7.13.3"/>
    </reaction>
</comment>
<reference evidence="15" key="2">
    <citation type="submission" date="2020-08" db="EMBL/GenBank/DDBJ databases">
        <authorList>
            <person name="Lai Q."/>
        </authorList>
    </citation>
    <scope>NUCLEOTIDE SEQUENCE</scope>
    <source>
        <strain evidence="15">S27-2</strain>
    </source>
</reference>
<evidence type="ECO:0000259" key="14">
    <source>
        <dbReference type="PROSITE" id="PS50109"/>
    </source>
</evidence>
<keyword evidence="6 13" id="KW-0812">Transmembrane</keyword>
<proteinExistence type="predicted"/>
<dbReference type="PANTHER" id="PTHR45569:SF1">
    <property type="entry name" value="SENSOR PROTEIN KDPD"/>
    <property type="match status" value="1"/>
</dbReference>
<sequence length="346" mass="38118">MPHLALAKQQAPYAYLKAILIMVAVGAFSLILDHWFLPKLGTLMILQLGVVMVALQGKKIPAVMAAFIGALIFNLFFIEPRYHIHMIDAEDITNMLVFLIVALLTSHLANFYRNQGEALRQAQLRSSILLSVSHDLRTPLSSIIGTLSTIQAYKEKLSQDEQSELLQAALDESHRLHTYIENLLQATKIQHGELKLLTSYQSILPVIQAVEKRFEDPRVSVEIKQPVPHVHIRSSLLEQAIYNVVDNALKYSGKASPVVIKVSGQDDYVEINIVDSGPGIPKAQHQKVFQLFYSTRQGDTGEGGTGLGLAVTAGIVKAHNGLLDIVSTTSGCTMRIRLPAAEEEQA</sequence>
<comment type="subcellular location">
    <subcellularLocation>
        <location evidence="2">Membrane</location>
        <topology evidence="2">Multi-pass membrane protein</topology>
    </subcellularLocation>
</comment>
<dbReference type="EMBL" id="JACNEP010000006">
    <property type="protein sequence ID" value="MBC3765985.1"/>
    <property type="molecule type" value="Genomic_DNA"/>
</dbReference>
<keyword evidence="8" id="KW-0418">Kinase</keyword>
<keyword evidence="16" id="KW-1185">Reference proteome</keyword>
<dbReference type="InterPro" id="IPR005467">
    <property type="entry name" value="His_kinase_dom"/>
</dbReference>
<dbReference type="AlphaFoldDB" id="A0A8J6IR18"/>
<evidence type="ECO:0000256" key="2">
    <source>
        <dbReference type="ARBA" id="ARBA00004141"/>
    </source>
</evidence>
<dbReference type="InterPro" id="IPR052023">
    <property type="entry name" value="Histidine_kinase_KdpD"/>
</dbReference>
<keyword evidence="12 13" id="KW-0472">Membrane</keyword>
<keyword evidence="11" id="KW-0902">Two-component regulatory system</keyword>
<dbReference type="InterPro" id="IPR003594">
    <property type="entry name" value="HATPase_dom"/>
</dbReference>
<dbReference type="PROSITE" id="PS50109">
    <property type="entry name" value="HIS_KIN"/>
    <property type="match status" value="1"/>
</dbReference>
<dbReference type="Pfam" id="PF00512">
    <property type="entry name" value="HisKA"/>
    <property type="match status" value="1"/>
</dbReference>
<evidence type="ECO:0000256" key="8">
    <source>
        <dbReference type="ARBA" id="ARBA00022777"/>
    </source>
</evidence>
<reference evidence="15" key="1">
    <citation type="journal article" date="2018" name="Int. J. Syst. Evol. Microbiol.">
        <title>Neptunicella marina gen. nov., sp. nov., isolated from surface seawater.</title>
        <authorList>
            <person name="Liu X."/>
            <person name="Lai Q."/>
            <person name="Du Y."/>
            <person name="Zhang X."/>
            <person name="Liu Z."/>
            <person name="Sun F."/>
            <person name="Shao Z."/>
        </authorList>
    </citation>
    <scope>NUCLEOTIDE SEQUENCE</scope>
    <source>
        <strain evidence="15">S27-2</strain>
    </source>
</reference>
<organism evidence="15 16">
    <name type="scientific">Neptunicella marina</name>
    <dbReference type="NCBI Taxonomy" id="2125989"/>
    <lineage>
        <taxon>Bacteria</taxon>
        <taxon>Pseudomonadati</taxon>
        <taxon>Pseudomonadota</taxon>
        <taxon>Gammaproteobacteria</taxon>
        <taxon>Alteromonadales</taxon>
        <taxon>Alteromonadaceae</taxon>
        <taxon>Neptunicella</taxon>
    </lineage>
</organism>
<dbReference type="InterPro" id="IPR025201">
    <property type="entry name" value="KdpD_TM"/>
</dbReference>
<evidence type="ECO:0000256" key="12">
    <source>
        <dbReference type="ARBA" id="ARBA00023136"/>
    </source>
</evidence>
<evidence type="ECO:0000256" key="13">
    <source>
        <dbReference type="SAM" id="Phobius"/>
    </source>
</evidence>
<dbReference type="SMART" id="SM00388">
    <property type="entry name" value="HisKA"/>
    <property type="match status" value="1"/>
</dbReference>
<feature type="transmembrane region" description="Helical" evidence="13">
    <location>
        <begin position="92"/>
        <end position="112"/>
    </location>
</feature>
<dbReference type="EC" id="2.7.13.3" evidence="3"/>
<accession>A0A8J6IR18</accession>
<dbReference type="GO" id="GO:0005886">
    <property type="term" value="C:plasma membrane"/>
    <property type="evidence" value="ECO:0007669"/>
    <property type="project" value="TreeGrafter"/>
</dbReference>
<dbReference type="Proteomes" id="UP000601768">
    <property type="component" value="Unassembled WGS sequence"/>
</dbReference>
<dbReference type="GO" id="GO:0005524">
    <property type="term" value="F:ATP binding"/>
    <property type="evidence" value="ECO:0007669"/>
    <property type="project" value="UniProtKB-KW"/>
</dbReference>
<dbReference type="InterPro" id="IPR003661">
    <property type="entry name" value="HisK_dim/P_dom"/>
</dbReference>
<dbReference type="GO" id="GO:0000155">
    <property type="term" value="F:phosphorelay sensor kinase activity"/>
    <property type="evidence" value="ECO:0007669"/>
    <property type="project" value="InterPro"/>
</dbReference>
<dbReference type="Gene3D" id="1.20.120.620">
    <property type="entry name" value="Backbone structure of the membrane domain of e. Coli histidine kinase receptor kdpd"/>
    <property type="match status" value="1"/>
</dbReference>
<feature type="transmembrane region" description="Helical" evidence="13">
    <location>
        <begin position="62"/>
        <end position="80"/>
    </location>
</feature>
<dbReference type="Pfam" id="PF02518">
    <property type="entry name" value="HATPase_c"/>
    <property type="match status" value="1"/>
</dbReference>
<name>A0A8J6IR18_9ALTE</name>
<feature type="domain" description="Histidine kinase" evidence="14">
    <location>
        <begin position="131"/>
        <end position="342"/>
    </location>
</feature>
<dbReference type="InterPro" id="IPR036890">
    <property type="entry name" value="HATPase_C_sf"/>
</dbReference>
<dbReference type="InterPro" id="IPR004358">
    <property type="entry name" value="Sig_transdc_His_kin-like_C"/>
</dbReference>
<evidence type="ECO:0000313" key="16">
    <source>
        <dbReference type="Proteomes" id="UP000601768"/>
    </source>
</evidence>
<keyword evidence="9" id="KW-0067">ATP-binding</keyword>
<dbReference type="CDD" id="cd00082">
    <property type="entry name" value="HisKA"/>
    <property type="match status" value="1"/>
</dbReference>
<keyword evidence="7" id="KW-0547">Nucleotide-binding</keyword>
<dbReference type="PANTHER" id="PTHR45569">
    <property type="entry name" value="SENSOR PROTEIN KDPD"/>
    <property type="match status" value="1"/>
</dbReference>
<keyword evidence="10 13" id="KW-1133">Transmembrane helix</keyword>
<comment type="caution">
    <text evidence="15">The sequence shown here is derived from an EMBL/GenBank/DDBJ whole genome shotgun (WGS) entry which is preliminary data.</text>
</comment>
<dbReference type="SUPFAM" id="SSF55874">
    <property type="entry name" value="ATPase domain of HSP90 chaperone/DNA topoisomerase II/histidine kinase"/>
    <property type="match status" value="1"/>
</dbReference>
<evidence type="ECO:0000313" key="15">
    <source>
        <dbReference type="EMBL" id="MBC3765985.1"/>
    </source>
</evidence>